<protein>
    <submittedName>
        <fullName evidence="1">Uncharacterized protein</fullName>
    </submittedName>
</protein>
<dbReference type="RefSeq" id="WP_208244973.1">
    <property type="nucleotide sequence ID" value="NZ_JAGEPF010000018.1"/>
</dbReference>
<dbReference type="EMBL" id="JAGEPF010000018">
    <property type="protein sequence ID" value="MBO2461609.1"/>
    <property type="molecule type" value="Genomic_DNA"/>
</dbReference>
<comment type="caution">
    <text evidence="1">The sequence shown here is derived from an EMBL/GenBank/DDBJ whole genome shotgun (WGS) entry which is preliminary data.</text>
</comment>
<gene>
    <name evidence="1" type="ORF">J4709_28980</name>
</gene>
<reference evidence="1 2" key="1">
    <citation type="submission" date="2021-03" db="EMBL/GenBank/DDBJ databases">
        <title>Actinomadura violae sp. nov., isolated from lichen in Thailand.</title>
        <authorList>
            <person name="Kanchanasin P."/>
            <person name="Saeng-In P."/>
            <person name="Phongsopitanun W."/>
            <person name="Yuki M."/>
            <person name="Kudo T."/>
            <person name="Ohkuma M."/>
            <person name="Tanasupawat S."/>
        </authorList>
    </citation>
    <scope>NUCLEOTIDE SEQUENCE [LARGE SCALE GENOMIC DNA]</scope>
    <source>
        <strain evidence="1 2">LCR2-06</strain>
    </source>
</reference>
<accession>A0ABS3RXW8</accession>
<evidence type="ECO:0000313" key="2">
    <source>
        <dbReference type="Proteomes" id="UP000680206"/>
    </source>
</evidence>
<name>A0ABS3RXW8_9ACTN</name>
<keyword evidence="2" id="KW-1185">Reference proteome</keyword>
<sequence>MYQPTALIVWTPAEPGDERFGFSYGSFTDADEAAREADKLRAAGRTVELVTDPEQARVRYREVVDAARAAYKAKQEAAVRRANTPVLGKGATHAMPQDRMPFVVTAISPSGAKVALEALRTVGGHTGHKPAYHVGPWPVWDHEYSDAELETMRYEGPELRQYAHRRKDGRYYMDGQRVYFGGARYRRSYAD</sequence>
<evidence type="ECO:0000313" key="1">
    <source>
        <dbReference type="EMBL" id="MBO2461609.1"/>
    </source>
</evidence>
<organism evidence="1 2">
    <name type="scientific">Actinomadura violacea</name>
    <dbReference type="NCBI Taxonomy" id="2819934"/>
    <lineage>
        <taxon>Bacteria</taxon>
        <taxon>Bacillati</taxon>
        <taxon>Actinomycetota</taxon>
        <taxon>Actinomycetes</taxon>
        <taxon>Streptosporangiales</taxon>
        <taxon>Thermomonosporaceae</taxon>
        <taxon>Actinomadura</taxon>
    </lineage>
</organism>
<proteinExistence type="predicted"/>
<dbReference type="Proteomes" id="UP000680206">
    <property type="component" value="Unassembled WGS sequence"/>
</dbReference>